<sequence>MHQRRLHSILSLSRRLKSSKENAEVTYSVPARGPRPPHHAARAPLKRQNYSFPVFPVIETMHQRRLHSILSLSRRLKSSKENAEVTYSVPARGPRPPHHAARAPLKRQNYSFPVFPNRGVESGMAQRLYDYQVMSELVQSLPTASERIEFVNPYEREFTRREIRFHRPWQARLLKTRKAWRVESVPNYFDPLNFYQYITKTRCIEGLSQWYNEPALPFSRDFKQRLGEMLRLHLLSTNVESEEERVNGILRSLLDLLLEHGVQSRVHTALAEQRVSHAPRCESFWIRSGFDAIYEKSNKHRHRGDDRAKLGELAFTLRDAFATHVRLKRPLKPQRLGEMLRLHLLSTNVESEEERVDGILRSLLDLLLEHGVQSRVHTALAEQRVSHAPRCESFWIRSGFDAIYEKSNRHRHRGDDRAKLGELAFTLRDAFATHVRLKRPLKPLLPFSDEEVTRPLFEPEFNVKDEVIYSPAMFGMLVDSEPLWQCPGYEPDSGDEYKFGLVAFKQCTELDDYCKRWKVRGEEERVVRNECLRATAVSSLFSWLNGQAHALGFTQYNDIENPLVSQLVLSDGKQFFFAIAQLNTLLINVDIEGIINKRVNLCYVEGPFNLYNEYNHSFTQYNDIENPLVSQLVLSDGKQFFFAIAQLNTLLINVDIEGIINKRVNLCYVEGPFNLYDEYNHSTGMFHFHQKSGSDEAGNQFNLHVLGRLMQMIVRDIPVRDESEDIEQLPKYVPVTFESVP</sequence>
<proteinExistence type="predicted"/>
<dbReference type="GO" id="GO:0005762">
    <property type="term" value="C:mitochondrial large ribosomal subunit"/>
    <property type="evidence" value="ECO:0007669"/>
    <property type="project" value="TreeGrafter"/>
</dbReference>
<evidence type="ECO:0000256" key="3">
    <source>
        <dbReference type="ARBA" id="ARBA00023128"/>
    </source>
</evidence>
<dbReference type="Proteomes" id="UP000271098">
    <property type="component" value="Unassembled WGS sequence"/>
</dbReference>
<evidence type="ECO:0000313" key="8">
    <source>
        <dbReference type="WBParaSite" id="GPUH_0001191001-mRNA-1"/>
    </source>
</evidence>
<dbReference type="WBParaSite" id="GPUH_0001191001-mRNA-1">
    <property type="protein sequence ID" value="GPUH_0001191001-mRNA-1"/>
    <property type="gene ID" value="GPUH_0001191001"/>
</dbReference>
<reference evidence="8" key="1">
    <citation type="submission" date="2016-06" db="UniProtKB">
        <authorList>
            <consortium name="WormBaseParasite"/>
        </authorList>
    </citation>
    <scope>IDENTIFICATION</scope>
</reference>
<keyword evidence="4" id="KW-0687">Ribonucleoprotein</keyword>
<evidence type="ECO:0000313" key="6">
    <source>
        <dbReference type="EMBL" id="VDN19464.1"/>
    </source>
</evidence>
<comment type="subcellular location">
    <subcellularLocation>
        <location evidence="1">Mitochondrion</location>
    </subcellularLocation>
</comment>
<dbReference type="PANTHER" id="PTHR13014">
    <property type="entry name" value="MITOCHONDRIAL 28S RIBOSOMAL PROTEIN S30/P52 PRO-APOTOTIC PROTEIN"/>
    <property type="match status" value="1"/>
</dbReference>
<keyword evidence="2" id="KW-0689">Ribosomal protein</keyword>
<dbReference type="GO" id="GO:0003735">
    <property type="term" value="F:structural constituent of ribosome"/>
    <property type="evidence" value="ECO:0007669"/>
    <property type="project" value="InterPro"/>
</dbReference>
<dbReference type="AlphaFoldDB" id="A0A183DT55"/>
<keyword evidence="3" id="KW-0496">Mitochondrion</keyword>
<protein>
    <submittedName>
        <fullName evidence="6 8">Uncharacterized protein</fullName>
    </submittedName>
</protein>
<evidence type="ECO:0000256" key="1">
    <source>
        <dbReference type="ARBA" id="ARBA00004173"/>
    </source>
</evidence>
<feature type="region of interest" description="Disordered" evidence="5">
    <location>
        <begin position="20"/>
        <end position="41"/>
    </location>
</feature>
<accession>A0A183DT55</accession>
<dbReference type="OrthoDB" id="7663298at2759"/>
<dbReference type="Pfam" id="PF07147">
    <property type="entry name" value="PDCD9"/>
    <property type="match status" value="3"/>
</dbReference>
<keyword evidence="7" id="KW-1185">Reference proteome</keyword>
<name>A0A183DT55_9BILA</name>
<reference evidence="6 7" key="2">
    <citation type="submission" date="2018-11" db="EMBL/GenBank/DDBJ databases">
        <authorList>
            <consortium name="Pathogen Informatics"/>
        </authorList>
    </citation>
    <scope>NUCLEOTIDE SEQUENCE [LARGE SCALE GENOMIC DNA]</scope>
</reference>
<dbReference type="InterPro" id="IPR010793">
    <property type="entry name" value="Ribosomal_mL37/mL65"/>
</dbReference>
<evidence type="ECO:0000256" key="2">
    <source>
        <dbReference type="ARBA" id="ARBA00022980"/>
    </source>
</evidence>
<evidence type="ECO:0000313" key="7">
    <source>
        <dbReference type="Proteomes" id="UP000271098"/>
    </source>
</evidence>
<organism evidence="8">
    <name type="scientific">Gongylonema pulchrum</name>
    <dbReference type="NCBI Taxonomy" id="637853"/>
    <lineage>
        <taxon>Eukaryota</taxon>
        <taxon>Metazoa</taxon>
        <taxon>Ecdysozoa</taxon>
        <taxon>Nematoda</taxon>
        <taxon>Chromadorea</taxon>
        <taxon>Rhabditida</taxon>
        <taxon>Spirurina</taxon>
        <taxon>Spiruromorpha</taxon>
        <taxon>Spiruroidea</taxon>
        <taxon>Gongylonematidae</taxon>
        <taxon>Gongylonema</taxon>
    </lineage>
</organism>
<dbReference type="InterPro" id="IPR039982">
    <property type="entry name" value="Ribosomal_mL65"/>
</dbReference>
<dbReference type="EMBL" id="UYRT01078881">
    <property type="protein sequence ID" value="VDN19464.1"/>
    <property type="molecule type" value="Genomic_DNA"/>
</dbReference>
<gene>
    <name evidence="6" type="ORF">GPUH_LOCUS11896</name>
</gene>
<evidence type="ECO:0000256" key="4">
    <source>
        <dbReference type="ARBA" id="ARBA00023274"/>
    </source>
</evidence>
<evidence type="ECO:0000256" key="5">
    <source>
        <dbReference type="SAM" id="MobiDB-lite"/>
    </source>
</evidence>
<dbReference type="PANTHER" id="PTHR13014:SF3">
    <property type="entry name" value="LARGE RIBOSOMAL SUBUNIT PROTEIN ML65"/>
    <property type="match status" value="1"/>
</dbReference>
<dbReference type="GO" id="GO:0006412">
    <property type="term" value="P:translation"/>
    <property type="evidence" value="ECO:0007669"/>
    <property type="project" value="InterPro"/>
</dbReference>